<feature type="compositionally biased region" description="Basic and acidic residues" evidence="2">
    <location>
        <begin position="42"/>
        <end position="51"/>
    </location>
</feature>
<dbReference type="Pfam" id="PF23227">
    <property type="entry name" value="HEAT_MROH2B_C"/>
    <property type="match status" value="1"/>
</dbReference>
<keyword evidence="1" id="KW-0677">Repeat</keyword>
<dbReference type="GeneTree" id="ENSGT00940000160596"/>
<feature type="compositionally biased region" description="Basic and acidic residues" evidence="2">
    <location>
        <begin position="897"/>
        <end position="907"/>
    </location>
</feature>
<dbReference type="Proteomes" id="UP000007754">
    <property type="component" value="Chromosome 7"/>
</dbReference>
<dbReference type="InterPro" id="IPR011989">
    <property type="entry name" value="ARM-like"/>
</dbReference>
<dbReference type="PANTHER" id="PTHR23120:SF42">
    <property type="entry name" value="MAESTRO HEAT-LIKE REPEAT FAMILY MEMBER 3"/>
    <property type="match status" value="1"/>
</dbReference>
<dbReference type="SUPFAM" id="SSF48371">
    <property type="entry name" value="ARM repeat"/>
    <property type="match status" value="1"/>
</dbReference>
<protein>
    <submittedName>
        <fullName evidence="5">Uncharacterized LOC115496023</fullName>
    </submittedName>
</protein>
<evidence type="ECO:0000259" key="3">
    <source>
        <dbReference type="Pfam" id="PF21047"/>
    </source>
</evidence>
<dbReference type="InterPro" id="IPR048465">
    <property type="entry name" value="Maestro-like_HEAT"/>
</dbReference>
<evidence type="ECO:0000313" key="5">
    <source>
        <dbReference type="Ensembl" id="ENSTGUP00000018315.1"/>
    </source>
</evidence>
<dbReference type="InterPro" id="IPR016024">
    <property type="entry name" value="ARM-type_fold"/>
</dbReference>
<feature type="compositionally biased region" description="Polar residues" evidence="2">
    <location>
        <begin position="111"/>
        <end position="136"/>
    </location>
</feature>
<feature type="compositionally biased region" description="Polar residues" evidence="2">
    <location>
        <begin position="222"/>
        <end position="249"/>
    </location>
</feature>
<dbReference type="InParanoid" id="A0A674G6S2"/>
<dbReference type="PANTHER" id="PTHR23120">
    <property type="entry name" value="MAESTRO-RELATED HEAT DOMAIN-CONTAINING"/>
    <property type="match status" value="1"/>
</dbReference>
<dbReference type="Gene3D" id="1.25.10.10">
    <property type="entry name" value="Leucine-rich Repeat Variant"/>
    <property type="match status" value="1"/>
</dbReference>
<feature type="domain" description="Maestro/Maestro-like HEAT-repeats" evidence="4">
    <location>
        <begin position="629"/>
        <end position="870"/>
    </location>
</feature>
<dbReference type="OMA" id="MNDQRAK"/>
<gene>
    <name evidence="5" type="primary">LOC115496023</name>
</gene>
<feature type="domain" description="Maestro-like HEAT-repeats" evidence="3">
    <location>
        <begin position="364"/>
        <end position="438"/>
    </location>
</feature>
<feature type="region of interest" description="Disordered" evidence="2">
    <location>
        <begin position="1"/>
        <end position="313"/>
    </location>
</feature>
<dbReference type="AlphaFoldDB" id="A0A674G6S2"/>
<sequence>MESRLLGSFRAFRGKKKKSPEAAPAQQHENPEQFQPLEDDATLDRTEEKKPSRGRFHKTLKTFWKSPRIRRSKTGSAAAEGPAEPEPESGLTELQAEPDVSPDSSERSENSHTSVTETCTKALLTSMTEDVAITNTDNEETEGITNTDTSPDPAEPSEDSEAAMNDQRAKADMAVTEDVDITNTNNEETQAITNTDTSPDPAEPSENSEAAMNDQRAKALLTSMTDDVDITNTNIEETQGITNTDTSTDPAEPSEDSEAAMNDQRAKADMGVTEDVDITNTNNEGTQGITNTDTSTDPAEPSEDSEAAMNDQRAKADMAVTEDVDITNAKTRHTQGIANTDTMPSPTLSQELIFDFFKDPCVSSQSQQVPAKVKNIHQSLMSQVTVDAWLQIDILRLAEEHPADMVLTLLRCAPTCDRAAAMMWRTIGSSSPTVEKVLPTLLCVMENWPLHSMCTSDGDNEDVFALAATLVLWVILQVPECQEAMNLYSSRLFVALLFHVVITTQQIPPEEAATFWRACWEEHRLHSKPNRFAVQAMKALLCRLQWDHVVVAMERKRGWDTLLCADTQHYAVGLLARELRHVSVPFCSYIAFRLLRPHSREEPCWDLPFLAFLVEVLGGLDLSECGGSILEMMSRYLRSECRERRRLALRGLVVLAKDPVMARRMYPLSQGLLELLGDAHGEVVSMSLSVFMNVLQNKNILVSSTTAPKLAEALLPLFDHDSSHVQLLSIQLFEKVMDLVVDEAKKPLKRIVNQSQIPLFLHCHEDNQRVANASQKTLLCAAGFLKKKGMKQMVKEKLLKFANCLLAEDRSRAAEHLRRALPYLESPQEPLREAAVRFMGTAGQYLKGQPAELQVLSQALETMSEDDSPSSTYLEIQESFGRRCAELRSSAGFGEPRSQDEYPETVKRAPGLNVTGAPGTAAAGHN</sequence>
<organism evidence="5 6">
    <name type="scientific">Taeniopygia guttata</name>
    <name type="common">Zebra finch</name>
    <name type="synonym">Poephila guttata</name>
    <dbReference type="NCBI Taxonomy" id="59729"/>
    <lineage>
        <taxon>Eukaryota</taxon>
        <taxon>Metazoa</taxon>
        <taxon>Chordata</taxon>
        <taxon>Craniata</taxon>
        <taxon>Vertebrata</taxon>
        <taxon>Euteleostomi</taxon>
        <taxon>Archelosauria</taxon>
        <taxon>Archosauria</taxon>
        <taxon>Dinosauria</taxon>
        <taxon>Saurischia</taxon>
        <taxon>Theropoda</taxon>
        <taxon>Coelurosauria</taxon>
        <taxon>Aves</taxon>
        <taxon>Neognathae</taxon>
        <taxon>Neoaves</taxon>
        <taxon>Telluraves</taxon>
        <taxon>Australaves</taxon>
        <taxon>Passeriformes</taxon>
        <taxon>Passeroidea</taxon>
        <taxon>Estrildidae</taxon>
        <taxon>Estrildinae</taxon>
        <taxon>Taeniopygia</taxon>
    </lineage>
</organism>
<dbReference type="InterPro" id="IPR055406">
    <property type="entry name" value="HEAT_Maestro"/>
</dbReference>
<evidence type="ECO:0000259" key="4">
    <source>
        <dbReference type="Pfam" id="PF23227"/>
    </source>
</evidence>
<keyword evidence="6" id="KW-1185">Reference proteome</keyword>
<feature type="compositionally biased region" description="Polar residues" evidence="2">
    <location>
        <begin position="278"/>
        <end position="297"/>
    </location>
</feature>
<reference evidence="5" key="3">
    <citation type="submission" date="2025-09" db="UniProtKB">
        <authorList>
            <consortium name="Ensembl"/>
        </authorList>
    </citation>
    <scope>IDENTIFICATION</scope>
</reference>
<proteinExistence type="predicted"/>
<name>A0A674G6S2_TAEGU</name>
<evidence type="ECO:0000313" key="6">
    <source>
        <dbReference type="Proteomes" id="UP000007754"/>
    </source>
</evidence>
<dbReference type="Pfam" id="PF21047">
    <property type="entry name" value="HEAT_Maestro"/>
    <property type="match status" value="1"/>
</dbReference>
<evidence type="ECO:0000256" key="2">
    <source>
        <dbReference type="SAM" id="MobiDB-lite"/>
    </source>
</evidence>
<feature type="compositionally biased region" description="Polar residues" evidence="2">
    <location>
        <begin position="181"/>
        <end position="198"/>
    </location>
</feature>
<accession>A0A674G6S2</accession>
<evidence type="ECO:0000256" key="1">
    <source>
        <dbReference type="ARBA" id="ARBA00022737"/>
    </source>
</evidence>
<reference evidence="5" key="2">
    <citation type="submission" date="2025-08" db="UniProtKB">
        <authorList>
            <consortium name="Ensembl"/>
        </authorList>
    </citation>
    <scope>IDENTIFICATION</scope>
</reference>
<dbReference type="Ensembl" id="ENSTGUT00000030679.1">
    <property type="protein sequence ID" value="ENSTGUP00000018315.1"/>
    <property type="gene ID" value="ENSTGUG00000028760.1"/>
</dbReference>
<dbReference type="OrthoDB" id="9421177at2759"/>
<feature type="region of interest" description="Disordered" evidence="2">
    <location>
        <begin position="890"/>
        <end position="926"/>
    </location>
</feature>
<dbReference type="GO" id="GO:0005737">
    <property type="term" value="C:cytoplasm"/>
    <property type="evidence" value="ECO:0007669"/>
    <property type="project" value="TreeGrafter"/>
</dbReference>
<dbReference type="InterPro" id="IPR045206">
    <property type="entry name" value="Maestro_heat-like_prot"/>
</dbReference>
<reference evidence="5 6" key="1">
    <citation type="journal article" date="2010" name="Nature">
        <title>The genome of a songbird.</title>
        <authorList>
            <person name="Warren W.C."/>
            <person name="Clayton D.F."/>
            <person name="Ellegren H."/>
            <person name="Arnold A.P."/>
            <person name="Hillier L.W."/>
            <person name="Kunstner A."/>
            <person name="Searle S."/>
            <person name="White S."/>
            <person name="Vilella A.J."/>
            <person name="Fairley S."/>
            <person name="Heger A."/>
            <person name="Kong L."/>
            <person name="Ponting C.P."/>
            <person name="Jarvis E.D."/>
            <person name="Mello C.V."/>
            <person name="Minx P."/>
            <person name="Lovell P."/>
            <person name="Velho T.A."/>
            <person name="Ferris M."/>
            <person name="Balakrishnan C.N."/>
            <person name="Sinha S."/>
            <person name="Blatti C."/>
            <person name="London S.E."/>
            <person name="Li Y."/>
            <person name="Lin Y.C."/>
            <person name="George J."/>
            <person name="Sweedler J."/>
            <person name="Southey B."/>
            <person name="Gunaratne P."/>
            <person name="Watson M."/>
            <person name="Nam K."/>
            <person name="Backstrom N."/>
            <person name="Smeds L."/>
            <person name="Nabholz B."/>
            <person name="Itoh Y."/>
            <person name="Whitney O."/>
            <person name="Pfenning A.R."/>
            <person name="Howard J."/>
            <person name="Volker M."/>
            <person name="Skinner B.M."/>
            <person name="Griffin D.K."/>
            <person name="Ye L."/>
            <person name="McLaren W.M."/>
            <person name="Flicek P."/>
            <person name="Quesada V."/>
            <person name="Velasco G."/>
            <person name="Lopez-Otin C."/>
            <person name="Puente X.S."/>
            <person name="Olender T."/>
            <person name="Lancet D."/>
            <person name="Smit A.F."/>
            <person name="Hubley R."/>
            <person name="Konkel M.K."/>
            <person name="Walker J.A."/>
            <person name="Batzer M.A."/>
            <person name="Gu W."/>
            <person name="Pollock D.D."/>
            <person name="Chen L."/>
            <person name="Cheng Z."/>
            <person name="Eichler E.E."/>
            <person name="Stapley J."/>
            <person name="Slate J."/>
            <person name="Ekblom R."/>
            <person name="Birkhead T."/>
            <person name="Burke T."/>
            <person name="Burt D."/>
            <person name="Scharff C."/>
            <person name="Adam I."/>
            <person name="Richard H."/>
            <person name="Sultan M."/>
            <person name="Soldatov A."/>
            <person name="Lehrach H."/>
            <person name="Edwards S.V."/>
            <person name="Yang S.P."/>
            <person name="Li X."/>
            <person name="Graves T."/>
            <person name="Fulton L."/>
            <person name="Nelson J."/>
            <person name="Chinwalla A."/>
            <person name="Hou S."/>
            <person name="Mardis E.R."/>
            <person name="Wilson R.K."/>
        </authorList>
    </citation>
    <scope>NUCLEOTIDE SEQUENCE [LARGE SCALE GENOMIC DNA]</scope>
</reference>